<evidence type="ECO:0000256" key="6">
    <source>
        <dbReference type="ARBA" id="ARBA00023136"/>
    </source>
</evidence>
<comment type="subcellular location">
    <subcellularLocation>
        <location evidence="1">Cell membrane</location>
        <topology evidence="1">Multi-pass membrane protein</topology>
    </subcellularLocation>
</comment>
<dbReference type="eggNOG" id="COG1216">
    <property type="taxonomic scope" value="Bacteria"/>
</dbReference>
<evidence type="ECO:0000256" key="4">
    <source>
        <dbReference type="ARBA" id="ARBA00022692"/>
    </source>
</evidence>
<dbReference type="PROSITE" id="PS01348">
    <property type="entry name" value="MRAY_2"/>
    <property type="match status" value="1"/>
</dbReference>
<dbReference type="STRING" id="706587.Desti_2538"/>
<feature type="transmembrane region" description="Helical" evidence="8">
    <location>
        <begin position="230"/>
        <end position="247"/>
    </location>
</feature>
<dbReference type="Gene3D" id="3.90.550.10">
    <property type="entry name" value="Spore Coat Polysaccharide Biosynthesis Protein SpsA, Chain A"/>
    <property type="match status" value="1"/>
</dbReference>
<sequence>MVSYESVILAITAGCLGLIATLVLIPVLKKSAFKHQILSYPGGRRNHEKPTPLLGGVAIYIPFTVAFFVFYFLEVSGRLPFGKVASSQMLSLFLGATTIHILGTYDDIIGLHWTRKLAGQFCAVGILLLGGHTITTATIPFVGLVNFGWLGGPVFLVSILAIVNGINLIDGLDGLAGGICFFAAITSGIIGLFKGDLFVASIAFTISGSLLGFLCHNFPPASIYLGDGGSLMLGFVLGTLATSSAAISPGQRSGTMGMILIPFLPFGIALLDVLLAIIRRWVTGRRIFLADSDHLHHRLMEKFGEPRKVAAIIYFFSALLAAMTLVLVLGPRSMWSVSFILGSGMILLFVVVSMLRLYRIETLSKTIENRPHFQFLSSYHSFMSRRIHRARSFEELISLLESGVRDLGCDFVEVYYGQNTVRKWMVQQKLHEGAPRTEAERTFHGVRFHVRWAFPIHESETYHKYLLLTWYRVLNELEERLQSFSDGSQLYEWLTEQRYVRSILSSQQAEFSNHVQNSAIQDYLVHSPVPFYVVTVNHNNFEELRRLIVSLEPFKYLKKLIIVNHSSPESVGNPVASFPIQIIHQENKGYGAGLNRGLEEISEPNAITLLCNPDVTIINPEAMLEAIEYLTQNPEVSCLIPTLVDPRFRPTYSCRKFYTLKTLIASRMPWFKNRPPEFLKQHLYIDRNRSDPFEIDWGCGAAMLFRNSLFPHPLSFDERFFLYFEDVDLCTKAWQAGFSVVFFPKLVCLHDEQKRSHSQMSFFITHLVSMFKYMNKYSGLPRREHLTDRSRN</sequence>
<dbReference type="GO" id="GO:0016780">
    <property type="term" value="F:phosphotransferase activity, for other substituted phosphate groups"/>
    <property type="evidence" value="ECO:0007669"/>
    <property type="project" value="InterPro"/>
</dbReference>
<feature type="transmembrane region" description="Helical" evidence="8">
    <location>
        <begin position="85"/>
        <end position="105"/>
    </location>
</feature>
<evidence type="ECO:0000256" key="3">
    <source>
        <dbReference type="ARBA" id="ARBA00022679"/>
    </source>
</evidence>
<keyword evidence="6 8" id="KW-0472">Membrane</keyword>
<keyword evidence="2" id="KW-1003">Cell membrane</keyword>
<feature type="transmembrane region" description="Helical" evidence="8">
    <location>
        <begin position="6"/>
        <end position="28"/>
    </location>
</feature>
<dbReference type="CDD" id="cd06853">
    <property type="entry name" value="GT_WecA_like"/>
    <property type="match status" value="1"/>
</dbReference>
<dbReference type="GO" id="GO:0046872">
    <property type="term" value="F:metal ion binding"/>
    <property type="evidence" value="ECO:0007669"/>
    <property type="project" value="UniProtKB-KW"/>
</dbReference>
<name>I4C6M7_DESTA</name>
<proteinExistence type="predicted"/>
<dbReference type="GO" id="GO:0071555">
    <property type="term" value="P:cell wall organization"/>
    <property type="evidence" value="ECO:0007669"/>
    <property type="project" value="TreeGrafter"/>
</dbReference>
<organism evidence="10 11">
    <name type="scientific">Desulfomonile tiedjei (strain ATCC 49306 / DSM 6799 / DCB-1)</name>
    <dbReference type="NCBI Taxonomy" id="706587"/>
    <lineage>
        <taxon>Bacteria</taxon>
        <taxon>Pseudomonadati</taxon>
        <taxon>Thermodesulfobacteriota</taxon>
        <taxon>Desulfomonilia</taxon>
        <taxon>Desulfomonilales</taxon>
        <taxon>Desulfomonilaceae</taxon>
        <taxon>Desulfomonile</taxon>
    </lineage>
</organism>
<dbReference type="HOGENOM" id="CLU_354415_0_0_7"/>
<evidence type="ECO:0000259" key="9">
    <source>
        <dbReference type="Pfam" id="PF00535"/>
    </source>
</evidence>
<feature type="transmembrane region" description="Helical" evidence="8">
    <location>
        <begin position="309"/>
        <end position="329"/>
    </location>
</feature>
<keyword evidence="7" id="KW-0460">Magnesium</keyword>
<feature type="binding site" evidence="7">
    <location>
        <position position="227"/>
    </location>
    <ligand>
        <name>Mg(2+)</name>
        <dbReference type="ChEBI" id="CHEBI:18420"/>
    </ligand>
</feature>
<comment type="cofactor">
    <cofactor evidence="7">
        <name>Mg(2+)</name>
        <dbReference type="ChEBI" id="CHEBI:18420"/>
    </cofactor>
</comment>
<dbReference type="Pfam" id="PF00953">
    <property type="entry name" value="Glycos_transf_4"/>
    <property type="match status" value="1"/>
</dbReference>
<reference evidence="11" key="1">
    <citation type="submission" date="2012-06" db="EMBL/GenBank/DDBJ databases">
        <title>Complete sequence of chromosome of Desulfomonile tiedjei DSM 6799.</title>
        <authorList>
            <person name="Lucas S."/>
            <person name="Copeland A."/>
            <person name="Lapidus A."/>
            <person name="Glavina del Rio T."/>
            <person name="Dalin E."/>
            <person name="Tice H."/>
            <person name="Bruce D."/>
            <person name="Goodwin L."/>
            <person name="Pitluck S."/>
            <person name="Peters L."/>
            <person name="Ovchinnikova G."/>
            <person name="Zeytun A."/>
            <person name="Lu M."/>
            <person name="Kyrpides N."/>
            <person name="Mavromatis K."/>
            <person name="Ivanova N."/>
            <person name="Brettin T."/>
            <person name="Detter J.C."/>
            <person name="Han C."/>
            <person name="Larimer F."/>
            <person name="Land M."/>
            <person name="Hauser L."/>
            <person name="Markowitz V."/>
            <person name="Cheng J.-F."/>
            <person name="Hugenholtz P."/>
            <person name="Woyke T."/>
            <person name="Wu D."/>
            <person name="Spring S."/>
            <person name="Schroeder M."/>
            <person name="Brambilla E."/>
            <person name="Klenk H.-P."/>
            <person name="Eisen J.A."/>
        </authorList>
    </citation>
    <scope>NUCLEOTIDE SEQUENCE [LARGE SCALE GENOMIC DNA]</scope>
    <source>
        <strain evidence="11">ATCC 49306 / DSM 6799 / DCB-1</strain>
    </source>
</reference>
<evidence type="ECO:0000256" key="7">
    <source>
        <dbReference type="PIRSR" id="PIRSR600715-1"/>
    </source>
</evidence>
<dbReference type="eggNOG" id="COG0472">
    <property type="taxonomic scope" value="Bacteria"/>
</dbReference>
<dbReference type="PATRIC" id="fig|706587.4.peg.2910"/>
<dbReference type="Proteomes" id="UP000006055">
    <property type="component" value="Chromosome"/>
</dbReference>
<feature type="transmembrane region" description="Helical" evidence="8">
    <location>
        <begin position="175"/>
        <end position="193"/>
    </location>
</feature>
<dbReference type="PANTHER" id="PTHR22926:SF3">
    <property type="entry name" value="UNDECAPRENYL-PHOSPHATE ALPHA-N-ACETYLGLUCOSAMINYL 1-PHOSPHATE TRANSFERASE"/>
    <property type="match status" value="1"/>
</dbReference>
<dbReference type="EMBL" id="CP003360">
    <property type="protein sequence ID" value="AFM25218.1"/>
    <property type="molecule type" value="Genomic_DNA"/>
</dbReference>
<evidence type="ECO:0000256" key="2">
    <source>
        <dbReference type="ARBA" id="ARBA00022475"/>
    </source>
</evidence>
<evidence type="ECO:0000256" key="1">
    <source>
        <dbReference type="ARBA" id="ARBA00004651"/>
    </source>
</evidence>
<dbReference type="GO" id="GO:0044038">
    <property type="term" value="P:cell wall macromolecule biosynthetic process"/>
    <property type="evidence" value="ECO:0007669"/>
    <property type="project" value="TreeGrafter"/>
</dbReference>
<feature type="transmembrane region" description="Helical" evidence="8">
    <location>
        <begin position="141"/>
        <end position="163"/>
    </location>
</feature>
<keyword evidence="5 8" id="KW-1133">Transmembrane helix</keyword>
<dbReference type="KEGG" id="dti:Desti_2538"/>
<evidence type="ECO:0000256" key="5">
    <source>
        <dbReference type="ARBA" id="ARBA00022989"/>
    </source>
</evidence>
<dbReference type="InterPro" id="IPR001173">
    <property type="entry name" value="Glyco_trans_2-like"/>
</dbReference>
<dbReference type="Pfam" id="PF00535">
    <property type="entry name" value="Glycos_transf_2"/>
    <property type="match status" value="1"/>
</dbReference>
<dbReference type="GO" id="GO:0005886">
    <property type="term" value="C:plasma membrane"/>
    <property type="evidence" value="ECO:0007669"/>
    <property type="project" value="UniProtKB-SubCell"/>
</dbReference>
<feature type="transmembrane region" description="Helical" evidence="8">
    <location>
        <begin position="335"/>
        <end position="355"/>
    </location>
</feature>
<feature type="transmembrane region" description="Helical" evidence="8">
    <location>
        <begin position="259"/>
        <end position="278"/>
    </location>
</feature>
<feature type="transmembrane region" description="Helical" evidence="8">
    <location>
        <begin position="199"/>
        <end position="218"/>
    </location>
</feature>
<dbReference type="GO" id="GO:0009103">
    <property type="term" value="P:lipopolysaccharide biosynthetic process"/>
    <property type="evidence" value="ECO:0007669"/>
    <property type="project" value="TreeGrafter"/>
</dbReference>
<feature type="transmembrane region" description="Helical" evidence="8">
    <location>
        <begin position="117"/>
        <end position="135"/>
    </location>
</feature>
<dbReference type="InterPro" id="IPR000715">
    <property type="entry name" value="Glycosyl_transferase_4"/>
</dbReference>
<keyword evidence="4 8" id="KW-0812">Transmembrane</keyword>
<evidence type="ECO:0000256" key="8">
    <source>
        <dbReference type="SAM" id="Phobius"/>
    </source>
</evidence>
<evidence type="ECO:0000313" key="11">
    <source>
        <dbReference type="Proteomes" id="UP000006055"/>
    </source>
</evidence>
<dbReference type="InterPro" id="IPR018480">
    <property type="entry name" value="PNAcMuramoyl-5peptid_Trfase_CS"/>
</dbReference>
<gene>
    <name evidence="10" type="ordered locus">Desti_2538</name>
</gene>
<evidence type="ECO:0000313" key="10">
    <source>
        <dbReference type="EMBL" id="AFM25218.1"/>
    </source>
</evidence>
<dbReference type="PANTHER" id="PTHR22926">
    <property type="entry name" value="PHOSPHO-N-ACETYLMURAMOYL-PENTAPEPTIDE-TRANSFERASE"/>
    <property type="match status" value="1"/>
</dbReference>
<dbReference type="InterPro" id="IPR029044">
    <property type="entry name" value="Nucleotide-diphossugar_trans"/>
</dbReference>
<keyword evidence="3 10" id="KW-0808">Transferase</keyword>
<feature type="domain" description="Glycosyltransferase 2-like" evidence="9">
    <location>
        <begin position="533"/>
        <end position="671"/>
    </location>
</feature>
<dbReference type="AlphaFoldDB" id="I4C6M7"/>
<accession>I4C6M7</accession>
<feature type="transmembrane region" description="Helical" evidence="8">
    <location>
        <begin position="53"/>
        <end position="73"/>
    </location>
</feature>
<feature type="binding site" evidence="7">
    <location>
        <position position="167"/>
    </location>
    <ligand>
        <name>Mg(2+)</name>
        <dbReference type="ChEBI" id="CHEBI:18420"/>
    </ligand>
</feature>
<keyword evidence="11" id="KW-1185">Reference proteome</keyword>
<keyword evidence="7" id="KW-0479">Metal-binding</keyword>
<dbReference type="SUPFAM" id="SSF53448">
    <property type="entry name" value="Nucleotide-diphospho-sugar transferases"/>
    <property type="match status" value="1"/>
</dbReference>
<protein>
    <submittedName>
        <fullName evidence="10">UDP-N-acetylmuramyl pentapeptide phosphotransferase/UDP-N-acetylglucosamine-1-phosphate transferase</fullName>
    </submittedName>
</protein>